<comment type="caution">
    <text evidence="1">The sequence shown here is derived from an EMBL/GenBank/DDBJ whole genome shotgun (WGS) entry which is preliminary data.</text>
</comment>
<dbReference type="AlphaFoldDB" id="A0A812VLX8"/>
<organism evidence="1 2">
    <name type="scientific">Symbiodinium pilosum</name>
    <name type="common">Dinoflagellate</name>
    <dbReference type="NCBI Taxonomy" id="2952"/>
    <lineage>
        <taxon>Eukaryota</taxon>
        <taxon>Sar</taxon>
        <taxon>Alveolata</taxon>
        <taxon>Dinophyceae</taxon>
        <taxon>Suessiales</taxon>
        <taxon>Symbiodiniaceae</taxon>
        <taxon>Symbiodinium</taxon>
    </lineage>
</organism>
<gene>
    <name evidence="1" type="ORF">SPIL2461_LOCUS17271</name>
</gene>
<accession>A0A812VLX8</accession>
<feature type="non-terminal residue" evidence="1">
    <location>
        <position position="1"/>
    </location>
</feature>
<sequence>PDELAKSVDIILAMEPDITRMVFERHLRKAGIDEDQATAIHAALLTRVVEA</sequence>
<reference evidence="1" key="1">
    <citation type="submission" date="2021-02" db="EMBL/GenBank/DDBJ databases">
        <authorList>
            <person name="Dougan E. K."/>
            <person name="Rhodes N."/>
            <person name="Thang M."/>
            <person name="Chan C."/>
        </authorList>
    </citation>
    <scope>NUCLEOTIDE SEQUENCE</scope>
</reference>
<proteinExistence type="predicted"/>
<feature type="non-terminal residue" evidence="1">
    <location>
        <position position="51"/>
    </location>
</feature>
<keyword evidence="2" id="KW-1185">Reference proteome</keyword>
<protein>
    <submittedName>
        <fullName evidence="1">Uncharacterized protein</fullName>
    </submittedName>
</protein>
<evidence type="ECO:0000313" key="1">
    <source>
        <dbReference type="EMBL" id="CAE7648612.1"/>
    </source>
</evidence>
<dbReference type="EMBL" id="CAJNIZ010043063">
    <property type="protein sequence ID" value="CAE7648612.1"/>
    <property type="molecule type" value="Genomic_DNA"/>
</dbReference>
<evidence type="ECO:0000313" key="2">
    <source>
        <dbReference type="Proteomes" id="UP000649617"/>
    </source>
</evidence>
<dbReference type="Proteomes" id="UP000649617">
    <property type="component" value="Unassembled WGS sequence"/>
</dbReference>
<name>A0A812VLX8_SYMPI</name>